<dbReference type="SUPFAM" id="SSF140996">
    <property type="entry name" value="Hermes dimerisation domain"/>
    <property type="match status" value="1"/>
</dbReference>
<reference evidence="2" key="2">
    <citation type="submission" date="2021-03" db="UniProtKB">
        <authorList>
            <consortium name="EnsemblPlants"/>
        </authorList>
    </citation>
    <scope>IDENTIFICATION</scope>
</reference>
<feature type="domain" description="HAT C-terminal dimerisation" evidence="1">
    <location>
        <begin position="212"/>
        <end position="294"/>
    </location>
</feature>
<dbReference type="EMBL" id="UZAU01000365">
    <property type="status" value="NOT_ANNOTATED_CDS"/>
    <property type="molecule type" value="Genomic_DNA"/>
</dbReference>
<sequence length="322" mass="36629">MSWTKEGARQHLAKYIILDELPFRHVEGEGFRQYSHYMNPKFYPPSRITIARDIYNVYLDEKKKLKSVMSRERVCLTTDTWTSIQNINYMGVTSHWIDGDWKFHKKIIGFFQVANHKGDTIANEMMGCLKDWGIWKVFTVTVDNASSNDTTLQKLKKKLCKKKGGVVIGGDLLHMSKIRQIFTGTTWKVQGLHEGGEHSSKAVKRGGSEKNEIDRYLNEDNDDLGDDFDILASWKHNASRYKVLSRIARDVLASPISSIASESAFSTGGRILDPFMSSLSSKMVEALICSKNWLNSDGKPIVIREYMDGVEGYKDCVEVLPN</sequence>
<dbReference type="Proteomes" id="UP000596661">
    <property type="component" value="Chromosome 4"/>
</dbReference>
<keyword evidence="3" id="KW-1185">Reference proteome</keyword>
<evidence type="ECO:0000313" key="3">
    <source>
        <dbReference type="Proteomes" id="UP000596661"/>
    </source>
</evidence>
<dbReference type="SUPFAM" id="SSF53098">
    <property type="entry name" value="Ribonuclease H-like"/>
    <property type="match status" value="1"/>
</dbReference>
<organism evidence="2 3">
    <name type="scientific">Cannabis sativa</name>
    <name type="common">Hemp</name>
    <name type="synonym">Marijuana</name>
    <dbReference type="NCBI Taxonomy" id="3483"/>
    <lineage>
        <taxon>Eukaryota</taxon>
        <taxon>Viridiplantae</taxon>
        <taxon>Streptophyta</taxon>
        <taxon>Embryophyta</taxon>
        <taxon>Tracheophyta</taxon>
        <taxon>Spermatophyta</taxon>
        <taxon>Magnoliopsida</taxon>
        <taxon>eudicotyledons</taxon>
        <taxon>Gunneridae</taxon>
        <taxon>Pentapetalae</taxon>
        <taxon>rosids</taxon>
        <taxon>fabids</taxon>
        <taxon>Rosales</taxon>
        <taxon>Cannabaceae</taxon>
        <taxon>Cannabis</taxon>
    </lineage>
</organism>
<evidence type="ECO:0000313" key="2">
    <source>
        <dbReference type="EnsemblPlants" id="cds.evm.model.04.608"/>
    </source>
</evidence>
<dbReference type="PANTHER" id="PTHR46481:SF7">
    <property type="entry name" value="ZINC FINGER BED DOMAIN-CONTAINING PROTEIN RICESLEEPER 2-LIKE"/>
    <property type="match status" value="1"/>
</dbReference>
<dbReference type="OMA" id="IANEMMG"/>
<dbReference type="InterPro" id="IPR052035">
    <property type="entry name" value="ZnF_BED_domain_contain"/>
</dbReference>
<dbReference type="Gramene" id="evm.model.04.608">
    <property type="protein sequence ID" value="cds.evm.model.04.608"/>
    <property type="gene ID" value="evm.TU.04.608"/>
</dbReference>
<proteinExistence type="predicted"/>
<dbReference type="PANTHER" id="PTHR46481">
    <property type="entry name" value="ZINC FINGER BED DOMAIN-CONTAINING PROTEIN 4"/>
    <property type="match status" value="1"/>
</dbReference>
<dbReference type="EnsemblPlants" id="evm.model.04.608">
    <property type="protein sequence ID" value="cds.evm.model.04.608"/>
    <property type="gene ID" value="evm.TU.04.608"/>
</dbReference>
<dbReference type="Pfam" id="PF05699">
    <property type="entry name" value="Dimer_Tnp_hAT"/>
    <property type="match status" value="1"/>
</dbReference>
<name>A0A803PI39_CANSA</name>
<evidence type="ECO:0000259" key="1">
    <source>
        <dbReference type="Pfam" id="PF05699"/>
    </source>
</evidence>
<dbReference type="InterPro" id="IPR012337">
    <property type="entry name" value="RNaseH-like_sf"/>
</dbReference>
<protein>
    <recommendedName>
        <fullName evidence="1">HAT C-terminal dimerisation domain-containing protein</fullName>
    </recommendedName>
</protein>
<dbReference type="AlphaFoldDB" id="A0A803PI39"/>
<accession>A0A803PI39</accession>
<reference evidence="2" key="1">
    <citation type="submission" date="2018-11" db="EMBL/GenBank/DDBJ databases">
        <authorList>
            <person name="Grassa J C."/>
        </authorList>
    </citation>
    <scope>NUCLEOTIDE SEQUENCE [LARGE SCALE GENOMIC DNA]</scope>
</reference>
<dbReference type="GO" id="GO:0046983">
    <property type="term" value="F:protein dimerization activity"/>
    <property type="evidence" value="ECO:0007669"/>
    <property type="project" value="InterPro"/>
</dbReference>
<dbReference type="InterPro" id="IPR008906">
    <property type="entry name" value="HATC_C_dom"/>
</dbReference>